<dbReference type="Proteomes" id="UP000075809">
    <property type="component" value="Unassembled WGS sequence"/>
</dbReference>
<proteinExistence type="predicted"/>
<evidence type="ECO:0000256" key="1">
    <source>
        <dbReference type="SAM" id="MobiDB-lite"/>
    </source>
</evidence>
<reference evidence="2 3" key="1">
    <citation type="submission" date="2015-09" db="EMBL/GenBank/DDBJ databases">
        <title>Trachymyrmex zeteki WGS genome.</title>
        <authorList>
            <person name="Nygaard S."/>
            <person name="Hu H."/>
            <person name="Boomsma J."/>
            <person name="Zhang G."/>
        </authorList>
    </citation>
    <scope>NUCLEOTIDE SEQUENCE [LARGE SCALE GENOMIC DNA]</scope>
    <source>
        <strain evidence="2">Tzet28-1</strain>
        <tissue evidence="2">Whole body</tissue>
    </source>
</reference>
<dbReference type="AlphaFoldDB" id="A0A151WT52"/>
<feature type="region of interest" description="Disordered" evidence="1">
    <location>
        <begin position="1"/>
        <end position="33"/>
    </location>
</feature>
<sequence>MSGGSQLSGEEPKRISFLDDRGRSSEIKNDDRNNSSIHTRLSIIFIASTGFVINDLSCTLESAFERDILEAYTKLREFQYRTNLPAFDLKTKPGNFYFRWTNHLPSRQRLRHTPDCTQSSITRSPT</sequence>
<accession>A0A151WT52</accession>
<organism evidence="2 3">
    <name type="scientific">Mycetomoellerius zeteki</name>
    <dbReference type="NCBI Taxonomy" id="64791"/>
    <lineage>
        <taxon>Eukaryota</taxon>
        <taxon>Metazoa</taxon>
        <taxon>Ecdysozoa</taxon>
        <taxon>Arthropoda</taxon>
        <taxon>Hexapoda</taxon>
        <taxon>Insecta</taxon>
        <taxon>Pterygota</taxon>
        <taxon>Neoptera</taxon>
        <taxon>Endopterygota</taxon>
        <taxon>Hymenoptera</taxon>
        <taxon>Apocrita</taxon>
        <taxon>Aculeata</taxon>
        <taxon>Formicoidea</taxon>
        <taxon>Formicidae</taxon>
        <taxon>Myrmicinae</taxon>
        <taxon>Mycetomoellerius</taxon>
    </lineage>
</organism>
<feature type="compositionally biased region" description="Basic and acidic residues" evidence="1">
    <location>
        <begin position="10"/>
        <end position="33"/>
    </location>
</feature>
<protein>
    <submittedName>
        <fullName evidence="2">Uncharacterized protein</fullName>
    </submittedName>
</protein>
<keyword evidence="3" id="KW-1185">Reference proteome</keyword>
<evidence type="ECO:0000313" key="2">
    <source>
        <dbReference type="EMBL" id="KYQ51018.1"/>
    </source>
</evidence>
<dbReference type="EMBL" id="KQ982762">
    <property type="protein sequence ID" value="KYQ51018.1"/>
    <property type="molecule type" value="Genomic_DNA"/>
</dbReference>
<gene>
    <name evidence="2" type="ORF">ALC60_09814</name>
</gene>
<name>A0A151WT52_9HYME</name>
<evidence type="ECO:0000313" key="3">
    <source>
        <dbReference type="Proteomes" id="UP000075809"/>
    </source>
</evidence>